<protein>
    <submittedName>
        <fullName evidence="6">Putative tnf receptor-associated factor 6</fullName>
    </submittedName>
</protein>
<keyword evidence="6" id="KW-0675">Receptor</keyword>
<proteinExistence type="predicted"/>
<reference evidence="6" key="1">
    <citation type="submission" date="2019-09" db="EMBL/GenBank/DDBJ databases">
        <title>Organ-specific transcriptomic study of the physiology of the cattle tick, Rhipicephalus microplus.</title>
        <authorList>
            <person name="Tirloni L."/>
            <person name="Braz G."/>
            <person name="Gandara A.C.P."/>
            <person name="Sabadin G.A."/>
            <person name="da Silva R.M."/>
            <person name="Guizzo M.G."/>
            <person name="Machado J.A."/>
            <person name="Costa E.P."/>
            <person name="Gomes H.F."/>
            <person name="Moraes J."/>
            <person name="Mota M.B.S."/>
            <person name="Mesquita R.D."/>
            <person name="Alvarenga P.H."/>
            <person name="Alves F."/>
            <person name="Seixas A."/>
            <person name="da Fonseca R.N."/>
            <person name="Fogaca A."/>
            <person name="Logullo C."/>
            <person name="Tanaka A."/>
            <person name="Daffre S."/>
            <person name="Termignoni C."/>
            <person name="Vaz I.S.Jr."/>
            <person name="Oliveira P.L."/>
            <person name="Ribeiro J.M."/>
        </authorList>
    </citation>
    <scope>NUCLEOTIDE SEQUENCE</scope>
    <source>
        <strain evidence="6">Porto Alegre</strain>
    </source>
</reference>
<dbReference type="CDD" id="cd16449">
    <property type="entry name" value="RING-HC"/>
    <property type="match status" value="1"/>
</dbReference>
<dbReference type="SUPFAM" id="SSF57850">
    <property type="entry name" value="RING/U-box"/>
    <property type="match status" value="1"/>
</dbReference>
<evidence type="ECO:0000259" key="5">
    <source>
        <dbReference type="PROSITE" id="PS50089"/>
    </source>
</evidence>
<sequence>MPTASHRYMVVGFSDELDWSELTFVEPISPNKICKACGLVTRVTAFLPCLHVFCKKCYEQCRHDSGHCCPLDGQRALEEDVVWIHFPVENLLKRKVKCWNEDCGCDTVLAASELNKHFFKDCDHHSISCPGCSMVVECNNVCAHMKTECRGNMSVASKDPPTDATGERALMMALSAKLDTQVNEMKRSLEHFTHEKNAEINHLNETSNCANTLKETLLEISSRSGRFDSIASCSKATYETLNCHGEKLH</sequence>
<dbReference type="OrthoDB" id="6479682at2759"/>
<dbReference type="InterPro" id="IPR017907">
    <property type="entry name" value="Znf_RING_CS"/>
</dbReference>
<accession>A0A6M2D7L4</accession>
<keyword evidence="2 4" id="KW-0863">Zinc-finger</keyword>
<evidence type="ECO:0000256" key="2">
    <source>
        <dbReference type="ARBA" id="ARBA00022771"/>
    </source>
</evidence>
<dbReference type="InterPro" id="IPR001841">
    <property type="entry name" value="Znf_RING"/>
</dbReference>
<dbReference type="Gene3D" id="3.30.40.10">
    <property type="entry name" value="Zinc/RING finger domain, C3HC4 (zinc finger)"/>
    <property type="match status" value="1"/>
</dbReference>
<evidence type="ECO:0000256" key="1">
    <source>
        <dbReference type="ARBA" id="ARBA00022723"/>
    </source>
</evidence>
<dbReference type="EMBL" id="GHWJ01009305">
    <property type="protein sequence ID" value="NOV42042.1"/>
    <property type="molecule type" value="Transcribed_RNA"/>
</dbReference>
<dbReference type="InterPro" id="IPR013083">
    <property type="entry name" value="Znf_RING/FYVE/PHD"/>
</dbReference>
<dbReference type="PROSITE" id="PS50089">
    <property type="entry name" value="ZF_RING_2"/>
    <property type="match status" value="1"/>
</dbReference>
<dbReference type="SUPFAM" id="SSF49599">
    <property type="entry name" value="TRAF domain-like"/>
    <property type="match status" value="1"/>
</dbReference>
<evidence type="ECO:0000313" key="6">
    <source>
        <dbReference type="EMBL" id="NOV42042.1"/>
    </source>
</evidence>
<evidence type="ECO:0000256" key="4">
    <source>
        <dbReference type="PROSITE-ProRule" id="PRU00175"/>
    </source>
</evidence>
<evidence type="ECO:0000256" key="3">
    <source>
        <dbReference type="ARBA" id="ARBA00022833"/>
    </source>
</evidence>
<organism evidence="6">
    <name type="scientific">Rhipicephalus microplus</name>
    <name type="common">Cattle tick</name>
    <name type="synonym">Boophilus microplus</name>
    <dbReference type="NCBI Taxonomy" id="6941"/>
    <lineage>
        <taxon>Eukaryota</taxon>
        <taxon>Metazoa</taxon>
        <taxon>Ecdysozoa</taxon>
        <taxon>Arthropoda</taxon>
        <taxon>Chelicerata</taxon>
        <taxon>Arachnida</taxon>
        <taxon>Acari</taxon>
        <taxon>Parasitiformes</taxon>
        <taxon>Ixodida</taxon>
        <taxon>Ixodoidea</taxon>
        <taxon>Ixodidae</taxon>
        <taxon>Rhipicephalinae</taxon>
        <taxon>Rhipicephalus</taxon>
        <taxon>Boophilus</taxon>
    </lineage>
</organism>
<keyword evidence="3" id="KW-0862">Zinc</keyword>
<feature type="domain" description="RING-type" evidence="5">
    <location>
        <begin position="34"/>
        <end position="72"/>
    </location>
</feature>
<keyword evidence="1" id="KW-0479">Metal-binding</keyword>
<dbReference type="AlphaFoldDB" id="A0A6M2D7L4"/>
<dbReference type="VEuPathDB" id="VectorBase:LOC119163899"/>
<dbReference type="GO" id="GO:0008270">
    <property type="term" value="F:zinc ion binding"/>
    <property type="evidence" value="ECO:0007669"/>
    <property type="project" value="UniProtKB-KW"/>
</dbReference>
<dbReference type="PROSITE" id="PS00518">
    <property type="entry name" value="ZF_RING_1"/>
    <property type="match status" value="1"/>
</dbReference>
<name>A0A6M2D7L4_RHIMP</name>